<evidence type="ECO:0008006" key="4">
    <source>
        <dbReference type="Google" id="ProtNLM"/>
    </source>
</evidence>
<feature type="transmembrane region" description="Helical" evidence="1">
    <location>
        <begin position="21"/>
        <end position="46"/>
    </location>
</feature>
<protein>
    <recommendedName>
        <fullName evidence="4">NnrS family protein</fullName>
    </recommendedName>
</protein>
<evidence type="ECO:0000256" key="1">
    <source>
        <dbReference type="SAM" id="Phobius"/>
    </source>
</evidence>
<feature type="transmembrane region" description="Helical" evidence="1">
    <location>
        <begin position="58"/>
        <end position="86"/>
    </location>
</feature>
<name>I0INA6_LEPFC</name>
<accession>I0INA6</accession>
<dbReference type="HOGENOM" id="CLU_616481_0_0_0"/>
<gene>
    <name evidence="2" type="ordered locus">LFE_1057</name>
</gene>
<feature type="transmembrane region" description="Helical" evidence="1">
    <location>
        <begin position="371"/>
        <end position="390"/>
    </location>
</feature>
<keyword evidence="1" id="KW-0472">Membrane</keyword>
<organism evidence="2 3">
    <name type="scientific">Leptospirillum ferrooxidans (strain C2-3)</name>
    <dbReference type="NCBI Taxonomy" id="1162668"/>
    <lineage>
        <taxon>Bacteria</taxon>
        <taxon>Pseudomonadati</taxon>
        <taxon>Nitrospirota</taxon>
        <taxon>Nitrospiria</taxon>
        <taxon>Nitrospirales</taxon>
        <taxon>Nitrospiraceae</taxon>
        <taxon>Leptospirillum</taxon>
    </lineage>
</organism>
<feature type="transmembrane region" description="Helical" evidence="1">
    <location>
        <begin position="293"/>
        <end position="313"/>
    </location>
</feature>
<keyword evidence="1" id="KW-1133">Transmembrane helix</keyword>
<feature type="transmembrane region" description="Helical" evidence="1">
    <location>
        <begin position="396"/>
        <end position="413"/>
    </location>
</feature>
<feature type="transmembrane region" description="Helical" evidence="1">
    <location>
        <begin position="121"/>
        <end position="138"/>
    </location>
</feature>
<feature type="transmembrane region" description="Helical" evidence="1">
    <location>
        <begin position="197"/>
        <end position="217"/>
    </location>
</feature>
<keyword evidence="1" id="KW-0812">Transmembrane</keyword>
<feature type="transmembrane region" description="Helical" evidence="1">
    <location>
        <begin position="98"/>
        <end position="115"/>
    </location>
</feature>
<dbReference type="PATRIC" id="fig|1162668.3.peg.1228"/>
<feature type="transmembrane region" description="Helical" evidence="1">
    <location>
        <begin position="255"/>
        <end position="273"/>
    </location>
</feature>
<reference evidence="2 3" key="1">
    <citation type="journal article" date="2012" name="J. Bacteriol.">
        <title>Complete Genome Sequence of Leptospirillum ferrooxidans Strain C2-3, Isolated from a Fresh Volcanic Ash Deposit on the Island of Miyake, Japan.</title>
        <authorList>
            <person name="Fujimura R."/>
            <person name="Sato Y."/>
            <person name="Nishizawa T."/>
            <person name="Oshima K."/>
            <person name="Kim S.-W."/>
            <person name="Hattori M."/>
            <person name="Kamijo T."/>
            <person name="Ohta H."/>
        </authorList>
    </citation>
    <scope>NUCLEOTIDE SEQUENCE [LARGE SCALE GENOMIC DNA]</scope>
    <source>
        <strain evidence="2 3">C2-3</strain>
    </source>
</reference>
<evidence type="ECO:0000313" key="2">
    <source>
        <dbReference type="EMBL" id="BAM06755.1"/>
    </source>
</evidence>
<feature type="transmembrane region" description="Helical" evidence="1">
    <location>
        <begin position="159"/>
        <end position="185"/>
    </location>
</feature>
<proteinExistence type="predicted"/>
<dbReference type="AlphaFoldDB" id="I0INA6"/>
<feature type="transmembrane region" description="Helical" evidence="1">
    <location>
        <begin position="319"/>
        <end position="343"/>
    </location>
</feature>
<dbReference type="KEGG" id="lfc:LFE_1057"/>
<keyword evidence="3" id="KW-1185">Reference proteome</keyword>
<evidence type="ECO:0000313" key="3">
    <source>
        <dbReference type="Proteomes" id="UP000007382"/>
    </source>
</evidence>
<sequence length="444" mass="48412">MNTGRSTGLKTSFPLIAGETSGFISPVGFLLMHLFQGVAWILFLWVSERREPLGTPMFFAMIHAFGLGFLTLAAFSVLVHVLPAAAGLPVGESIGDRIPVWGVGLGAIFFVTGWLLEDLRLSLVGGAVILLSSGYFLGRVLKELFFPKDRPLRKNGGMGLMIGVALSFFVTGAVLGLWMLYALLYPSNSFELTRIPLVHALSMIGGWLTLLVMAVFLRTSGPLLGHPVVTIRSVSGWSLTGAGVLLGIAGFLSGIRFLTAFGLLVGMSGLVLYGRPVMTAFRKARPMNPFPRWFLVSATFWLLLGAALLVLTLVTHDSILPGLLMVFLVGWLGQFFLAHLYHLGPRLLGILRNGPQDMTPPVALLDRRRSLITFSLYQAGIALGILYFFYPKVFPGEFRCLGPALGFLAWLSLSMEIRSAWRKSGKMPPPEKMIFIPSVGRGDR</sequence>
<reference evidence="3" key="2">
    <citation type="submission" date="2012-03" db="EMBL/GenBank/DDBJ databases">
        <title>The complete genome sequence of the pioneer microbe on fresh volcanic deposit, Leptospirillum ferrooxidans strain C2-3.</title>
        <authorList>
            <person name="Fujimura R."/>
            <person name="Sato Y."/>
            <person name="Nishizawa T."/>
            <person name="Nanba K."/>
            <person name="Oshima K."/>
            <person name="Hattori M."/>
            <person name="Kamijo T."/>
            <person name="Ohta H."/>
        </authorList>
    </citation>
    <scope>NUCLEOTIDE SEQUENCE [LARGE SCALE GENOMIC DNA]</scope>
    <source>
        <strain evidence="3">C2-3</strain>
    </source>
</reference>
<dbReference type="Proteomes" id="UP000007382">
    <property type="component" value="Chromosome"/>
</dbReference>
<dbReference type="EMBL" id="AP012342">
    <property type="protein sequence ID" value="BAM06755.1"/>
    <property type="molecule type" value="Genomic_DNA"/>
</dbReference>
<dbReference type="RefSeq" id="WP_014449245.1">
    <property type="nucleotide sequence ID" value="NC_017094.1"/>
</dbReference>